<evidence type="ECO:0000313" key="4">
    <source>
        <dbReference type="Proteomes" id="UP000467840"/>
    </source>
</evidence>
<dbReference type="GO" id="GO:0006629">
    <property type="term" value="P:lipid metabolic process"/>
    <property type="evidence" value="ECO:0007669"/>
    <property type="project" value="InterPro"/>
</dbReference>
<gene>
    <name evidence="3" type="ORF">GH714_017998</name>
</gene>
<dbReference type="SUPFAM" id="SSF53474">
    <property type="entry name" value="alpha/beta-Hydrolases"/>
    <property type="match status" value="1"/>
</dbReference>
<dbReference type="InterPro" id="IPR002921">
    <property type="entry name" value="Fungal_lipase-type"/>
</dbReference>
<feature type="domain" description="Fungal lipase-type" evidence="2">
    <location>
        <begin position="9"/>
        <end position="65"/>
    </location>
</feature>
<dbReference type="PANTHER" id="PTHR46086">
    <property type="entry name" value="ALPHA/BETA-HYDROLASES SUPERFAMILY PROTEIN"/>
    <property type="match status" value="1"/>
</dbReference>
<dbReference type="InterPro" id="IPR044819">
    <property type="entry name" value="OBL-like"/>
</dbReference>
<keyword evidence="1" id="KW-0378">Hydrolase</keyword>
<dbReference type="Proteomes" id="UP000467840">
    <property type="component" value="Chromosome 4"/>
</dbReference>
<dbReference type="Pfam" id="PF01764">
    <property type="entry name" value="Lipase_3"/>
    <property type="match status" value="1"/>
</dbReference>
<dbReference type="AlphaFoldDB" id="A0A6A6LHF0"/>
<reference evidence="3 4" key="1">
    <citation type="journal article" date="2020" name="Mol. Plant">
        <title>The Chromosome-Based Rubber Tree Genome Provides New Insights into Spurge Genome Evolution and Rubber Biosynthesis.</title>
        <authorList>
            <person name="Liu J."/>
            <person name="Shi C."/>
            <person name="Shi C.C."/>
            <person name="Li W."/>
            <person name="Zhang Q.J."/>
            <person name="Zhang Y."/>
            <person name="Li K."/>
            <person name="Lu H.F."/>
            <person name="Shi C."/>
            <person name="Zhu S.T."/>
            <person name="Xiao Z.Y."/>
            <person name="Nan H."/>
            <person name="Yue Y."/>
            <person name="Zhu X.G."/>
            <person name="Wu Y."/>
            <person name="Hong X.N."/>
            <person name="Fan G.Y."/>
            <person name="Tong Y."/>
            <person name="Zhang D."/>
            <person name="Mao C.L."/>
            <person name="Liu Y.L."/>
            <person name="Hao S.J."/>
            <person name="Liu W.Q."/>
            <person name="Lv M.Q."/>
            <person name="Zhang H.B."/>
            <person name="Liu Y."/>
            <person name="Hu-Tang G.R."/>
            <person name="Wang J.P."/>
            <person name="Wang J.H."/>
            <person name="Sun Y.H."/>
            <person name="Ni S.B."/>
            <person name="Chen W.B."/>
            <person name="Zhang X.C."/>
            <person name="Jiao Y.N."/>
            <person name="Eichler E.E."/>
            <person name="Li G.H."/>
            <person name="Liu X."/>
            <person name="Gao L.Z."/>
        </authorList>
    </citation>
    <scope>NUCLEOTIDE SEQUENCE [LARGE SCALE GENOMIC DNA]</scope>
    <source>
        <strain evidence="4">cv. GT1</strain>
        <tissue evidence="3">Leaf</tissue>
    </source>
</reference>
<dbReference type="EMBL" id="JAAGAX010000010">
    <property type="protein sequence ID" value="KAF2300881.1"/>
    <property type="molecule type" value="Genomic_DNA"/>
</dbReference>
<evidence type="ECO:0000259" key="2">
    <source>
        <dbReference type="Pfam" id="PF01764"/>
    </source>
</evidence>
<accession>A0A6A6LHF0</accession>
<dbReference type="PANTHER" id="PTHR46086:SF3">
    <property type="entry name" value="TRIACYLGLYCEROL LIPASE OBL1"/>
    <property type="match status" value="1"/>
</dbReference>
<dbReference type="Gene3D" id="3.40.50.1820">
    <property type="entry name" value="alpha/beta hydrolase"/>
    <property type="match status" value="1"/>
</dbReference>
<evidence type="ECO:0000313" key="3">
    <source>
        <dbReference type="EMBL" id="KAF2300881.1"/>
    </source>
</evidence>
<evidence type="ECO:0000256" key="1">
    <source>
        <dbReference type="ARBA" id="ARBA00022801"/>
    </source>
</evidence>
<dbReference type="GO" id="GO:0004806">
    <property type="term" value="F:triacylglycerol lipase activity"/>
    <property type="evidence" value="ECO:0007669"/>
    <property type="project" value="InterPro"/>
</dbReference>
<dbReference type="InterPro" id="IPR029058">
    <property type="entry name" value="AB_hydrolase_fold"/>
</dbReference>
<comment type="caution">
    <text evidence="3">The sequence shown here is derived from an EMBL/GenBank/DDBJ whole genome shotgun (WGS) entry which is preliminary data.</text>
</comment>
<name>A0A6A6LHF0_HEVBR</name>
<sequence length="171" mass="20212">MFPAVLEIQDEVDFLQRMLNVYTFGRPRIEDNNLFKFMESHLNYPFTKYFRVVYCNNLVPRVPFDASICHYKHFGEYWRRGAKPKFLWFEINHPKFPMHLNAIYELFRSFLPPIIYGKEYKETWASKSFRVMGILPPGIAGHSPVEYVNSVKLGSAKDSAVPTLRNITRRP</sequence>
<keyword evidence="4" id="KW-1185">Reference proteome</keyword>
<proteinExistence type="predicted"/>
<organism evidence="3 4">
    <name type="scientific">Hevea brasiliensis</name>
    <name type="common">Para rubber tree</name>
    <name type="synonym">Siphonia brasiliensis</name>
    <dbReference type="NCBI Taxonomy" id="3981"/>
    <lineage>
        <taxon>Eukaryota</taxon>
        <taxon>Viridiplantae</taxon>
        <taxon>Streptophyta</taxon>
        <taxon>Embryophyta</taxon>
        <taxon>Tracheophyta</taxon>
        <taxon>Spermatophyta</taxon>
        <taxon>Magnoliopsida</taxon>
        <taxon>eudicotyledons</taxon>
        <taxon>Gunneridae</taxon>
        <taxon>Pentapetalae</taxon>
        <taxon>rosids</taxon>
        <taxon>fabids</taxon>
        <taxon>Malpighiales</taxon>
        <taxon>Euphorbiaceae</taxon>
        <taxon>Crotonoideae</taxon>
        <taxon>Micrandreae</taxon>
        <taxon>Hevea</taxon>
    </lineage>
</organism>
<protein>
    <recommendedName>
        <fullName evidence="2">Fungal lipase-type domain-containing protein</fullName>
    </recommendedName>
</protein>